<accession>A0AAV7S5E6</accession>
<organism evidence="1 2">
    <name type="scientific">Pleurodeles waltl</name>
    <name type="common">Iberian ribbed newt</name>
    <dbReference type="NCBI Taxonomy" id="8319"/>
    <lineage>
        <taxon>Eukaryota</taxon>
        <taxon>Metazoa</taxon>
        <taxon>Chordata</taxon>
        <taxon>Craniata</taxon>
        <taxon>Vertebrata</taxon>
        <taxon>Euteleostomi</taxon>
        <taxon>Amphibia</taxon>
        <taxon>Batrachia</taxon>
        <taxon>Caudata</taxon>
        <taxon>Salamandroidea</taxon>
        <taxon>Salamandridae</taxon>
        <taxon>Pleurodelinae</taxon>
        <taxon>Pleurodeles</taxon>
    </lineage>
</organism>
<dbReference type="EMBL" id="JANPWB010000009">
    <property type="protein sequence ID" value="KAJ1158465.1"/>
    <property type="molecule type" value="Genomic_DNA"/>
</dbReference>
<reference evidence="1" key="1">
    <citation type="journal article" date="2022" name="bioRxiv">
        <title>Sequencing and chromosome-scale assembly of the giantPleurodeles waltlgenome.</title>
        <authorList>
            <person name="Brown T."/>
            <person name="Elewa A."/>
            <person name="Iarovenko S."/>
            <person name="Subramanian E."/>
            <person name="Araus A.J."/>
            <person name="Petzold A."/>
            <person name="Susuki M."/>
            <person name="Suzuki K.-i.T."/>
            <person name="Hayashi T."/>
            <person name="Toyoda A."/>
            <person name="Oliveira C."/>
            <person name="Osipova E."/>
            <person name="Leigh N.D."/>
            <person name="Simon A."/>
            <person name="Yun M.H."/>
        </authorList>
    </citation>
    <scope>NUCLEOTIDE SEQUENCE</scope>
    <source>
        <strain evidence="1">20211129_DDA</strain>
        <tissue evidence="1">Liver</tissue>
    </source>
</reference>
<sequence length="71" mass="7894">MKAAEATRQLGLQCACKVHDTQVKVVQEMKATKAARQLGRQRAFKARESQVKAAQEIKTGYWRNTHPSAPG</sequence>
<evidence type="ECO:0000313" key="1">
    <source>
        <dbReference type="EMBL" id="KAJ1158465.1"/>
    </source>
</evidence>
<dbReference type="AlphaFoldDB" id="A0AAV7S5E6"/>
<dbReference type="Proteomes" id="UP001066276">
    <property type="component" value="Chromosome 5"/>
</dbReference>
<protein>
    <submittedName>
        <fullName evidence="1">Uncharacterized protein</fullName>
    </submittedName>
</protein>
<proteinExistence type="predicted"/>
<evidence type="ECO:0000313" key="2">
    <source>
        <dbReference type="Proteomes" id="UP001066276"/>
    </source>
</evidence>
<comment type="caution">
    <text evidence="1">The sequence shown here is derived from an EMBL/GenBank/DDBJ whole genome shotgun (WGS) entry which is preliminary data.</text>
</comment>
<gene>
    <name evidence="1" type="ORF">NDU88_011153</name>
</gene>
<keyword evidence="2" id="KW-1185">Reference proteome</keyword>
<name>A0AAV7S5E6_PLEWA</name>